<evidence type="ECO:0000256" key="3">
    <source>
        <dbReference type="ARBA" id="ARBA00023163"/>
    </source>
</evidence>
<keyword evidence="2 5" id="KW-0238">DNA-binding</keyword>
<dbReference type="GO" id="GO:0003700">
    <property type="term" value="F:DNA-binding transcription factor activity"/>
    <property type="evidence" value="ECO:0007669"/>
    <property type="project" value="InterPro"/>
</dbReference>
<sequence>MNNQSDPVVSFRMPPLPFYVESGKTLYTIGEQHPSRHRLGMFDLLLVHYGTLHIGEDNRQWALTAGQTLLLLPERYHYAVKPCEEETLFYWIHFEAIGDWTESAAQQGWAPAPAPTTTALESAAAGIDAPYATPSPYTINVPKHTSLAAPKQTFAQLDRLLLLHQERRSESFWEQQQLFQQLLRMFDEGQRTTFASPALAVAERVEAYIKQHYADEINNAVLGEALHFHPGYLVRCMKEIFHCTPMDYLLYYRIERAKLLLLKTEQPIAVIAEAVGFHQTPYFSVCFKKQTGLSPLQYRKQFMH</sequence>
<dbReference type="InterPro" id="IPR009057">
    <property type="entry name" value="Homeodomain-like_sf"/>
</dbReference>
<dbReference type="SUPFAM" id="SSF51215">
    <property type="entry name" value="Regulatory protein AraC"/>
    <property type="match status" value="1"/>
</dbReference>
<dbReference type="InterPro" id="IPR037923">
    <property type="entry name" value="HTH-like"/>
</dbReference>
<dbReference type="RefSeq" id="WP_183603064.1">
    <property type="nucleotide sequence ID" value="NZ_JACHXK010000015.1"/>
</dbReference>
<keyword evidence="6" id="KW-1185">Reference proteome</keyword>
<dbReference type="InterPro" id="IPR018062">
    <property type="entry name" value="HTH_AraC-typ_CS"/>
</dbReference>
<evidence type="ECO:0000256" key="1">
    <source>
        <dbReference type="ARBA" id="ARBA00023015"/>
    </source>
</evidence>
<keyword evidence="1" id="KW-0805">Transcription regulation</keyword>
<evidence type="ECO:0000259" key="4">
    <source>
        <dbReference type="PROSITE" id="PS01124"/>
    </source>
</evidence>
<keyword evidence="3" id="KW-0804">Transcription</keyword>
<proteinExistence type="predicted"/>
<dbReference type="PROSITE" id="PS00041">
    <property type="entry name" value="HTH_ARAC_FAMILY_1"/>
    <property type="match status" value="1"/>
</dbReference>
<comment type="caution">
    <text evidence="5">The sequence shown here is derived from an EMBL/GenBank/DDBJ whole genome shotgun (WGS) entry which is preliminary data.</text>
</comment>
<evidence type="ECO:0000313" key="6">
    <source>
        <dbReference type="Proteomes" id="UP000570361"/>
    </source>
</evidence>
<dbReference type="Pfam" id="PF12833">
    <property type="entry name" value="HTH_18"/>
    <property type="match status" value="1"/>
</dbReference>
<organism evidence="5 6">
    <name type="scientific">Paenibacillus phyllosphaerae</name>
    <dbReference type="NCBI Taxonomy" id="274593"/>
    <lineage>
        <taxon>Bacteria</taxon>
        <taxon>Bacillati</taxon>
        <taxon>Bacillota</taxon>
        <taxon>Bacilli</taxon>
        <taxon>Bacillales</taxon>
        <taxon>Paenibacillaceae</taxon>
        <taxon>Paenibacillus</taxon>
    </lineage>
</organism>
<dbReference type="SMART" id="SM00342">
    <property type="entry name" value="HTH_ARAC"/>
    <property type="match status" value="1"/>
</dbReference>
<evidence type="ECO:0000313" key="5">
    <source>
        <dbReference type="EMBL" id="MBB3112965.1"/>
    </source>
</evidence>
<dbReference type="PANTHER" id="PTHR43280">
    <property type="entry name" value="ARAC-FAMILY TRANSCRIPTIONAL REGULATOR"/>
    <property type="match status" value="1"/>
</dbReference>
<dbReference type="PROSITE" id="PS01124">
    <property type="entry name" value="HTH_ARAC_FAMILY_2"/>
    <property type="match status" value="1"/>
</dbReference>
<gene>
    <name evidence="5" type="ORF">FHS18_005067</name>
</gene>
<dbReference type="PANTHER" id="PTHR43280:SF28">
    <property type="entry name" value="HTH-TYPE TRANSCRIPTIONAL ACTIVATOR RHAS"/>
    <property type="match status" value="1"/>
</dbReference>
<dbReference type="InterPro" id="IPR018060">
    <property type="entry name" value="HTH_AraC"/>
</dbReference>
<name>A0A7W5B203_9BACL</name>
<feature type="domain" description="HTH araC/xylS-type" evidence="4">
    <location>
        <begin position="203"/>
        <end position="301"/>
    </location>
</feature>
<dbReference type="EMBL" id="JACHXK010000015">
    <property type="protein sequence ID" value="MBB3112965.1"/>
    <property type="molecule type" value="Genomic_DNA"/>
</dbReference>
<dbReference type="Gene3D" id="1.10.10.60">
    <property type="entry name" value="Homeodomain-like"/>
    <property type="match status" value="2"/>
</dbReference>
<dbReference type="SUPFAM" id="SSF46689">
    <property type="entry name" value="Homeodomain-like"/>
    <property type="match status" value="2"/>
</dbReference>
<dbReference type="Proteomes" id="UP000570361">
    <property type="component" value="Unassembled WGS sequence"/>
</dbReference>
<accession>A0A7W5B203</accession>
<evidence type="ECO:0000256" key="2">
    <source>
        <dbReference type="ARBA" id="ARBA00023125"/>
    </source>
</evidence>
<dbReference type="GO" id="GO:0043565">
    <property type="term" value="F:sequence-specific DNA binding"/>
    <property type="evidence" value="ECO:0007669"/>
    <property type="project" value="InterPro"/>
</dbReference>
<dbReference type="AlphaFoldDB" id="A0A7W5B203"/>
<protein>
    <submittedName>
        <fullName evidence="5">AraC-like DNA-binding protein</fullName>
    </submittedName>
</protein>
<reference evidence="5 6" key="1">
    <citation type="submission" date="2020-08" db="EMBL/GenBank/DDBJ databases">
        <title>Genomic Encyclopedia of Type Strains, Phase III (KMG-III): the genomes of soil and plant-associated and newly described type strains.</title>
        <authorList>
            <person name="Whitman W."/>
        </authorList>
    </citation>
    <scope>NUCLEOTIDE SEQUENCE [LARGE SCALE GENOMIC DNA]</scope>
    <source>
        <strain evidence="5 6">CECT 5862</strain>
    </source>
</reference>